<keyword evidence="2" id="KW-0472">Membrane</keyword>
<gene>
    <name evidence="3" type="ORF">SAMN05660895_1207</name>
</gene>
<accession>A0A1I7NBJ2</accession>
<evidence type="ECO:0000313" key="3">
    <source>
        <dbReference type="EMBL" id="SFV31906.1"/>
    </source>
</evidence>
<dbReference type="OrthoDB" id="9786064at2"/>
<feature type="transmembrane region" description="Helical" evidence="2">
    <location>
        <begin position="210"/>
        <end position="230"/>
    </location>
</feature>
<sequence>MDQPHALTPFSSSGDTQPEKPFQASPLLRAAAMVVSVIFHPLWMPFAVSEFLLWVHRYELPQLDAYTHFRVMSSICVNTLILPLGTLLLLKATGFVQSIQLHSRQERIVPYMAIMIFYWWVYRVFAFDQAFPRVLQPFLLGNFIAIILVFLCNIFFKISAHATAAGSILAVMILLGRDPYLNPALPVMGAVLLSGLVLTSRLIANAHQPLEVYTGYAAGFISQMLAVIWLSR</sequence>
<keyword evidence="4" id="KW-1185">Reference proteome</keyword>
<dbReference type="EMBL" id="FPCJ01000001">
    <property type="protein sequence ID" value="SFV31906.1"/>
    <property type="molecule type" value="Genomic_DNA"/>
</dbReference>
<evidence type="ECO:0000313" key="4">
    <source>
        <dbReference type="Proteomes" id="UP000199537"/>
    </source>
</evidence>
<feature type="region of interest" description="Disordered" evidence="1">
    <location>
        <begin position="1"/>
        <end position="20"/>
    </location>
</feature>
<proteinExistence type="predicted"/>
<dbReference type="RefSeq" id="WP_092458934.1">
    <property type="nucleotide sequence ID" value="NZ_FPCJ01000001.1"/>
</dbReference>
<dbReference type="AlphaFoldDB" id="A0A1I7NBJ2"/>
<keyword evidence="2" id="KW-1133">Transmembrane helix</keyword>
<reference evidence="4" key="1">
    <citation type="submission" date="2016-10" db="EMBL/GenBank/DDBJ databases">
        <authorList>
            <person name="Varghese N."/>
            <person name="Submissions S."/>
        </authorList>
    </citation>
    <scope>NUCLEOTIDE SEQUENCE [LARGE SCALE GENOMIC DNA]</scope>
    <source>
        <strain evidence="4">DSM 14807</strain>
    </source>
</reference>
<dbReference type="Proteomes" id="UP000199537">
    <property type="component" value="Unassembled WGS sequence"/>
</dbReference>
<dbReference type="STRING" id="1393122.SAMN05660895_1207"/>
<feature type="transmembrane region" description="Helical" evidence="2">
    <location>
        <begin position="75"/>
        <end position="96"/>
    </location>
</feature>
<name>A0A1I7NBJ2_9BACT</name>
<keyword evidence="2" id="KW-0812">Transmembrane</keyword>
<evidence type="ECO:0008006" key="5">
    <source>
        <dbReference type="Google" id="ProtNLM"/>
    </source>
</evidence>
<evidence type="ECO:0000256" key="1">
    <source>
        <dbReference type="SAM" id="MobiDB-lite"/>
    </source>
</evidence>
<evidence type="ECO:0000256" key="2">
    <source>
        <dbReference type="SAM" id="Phobius"/>
    </source>
</evidence>
<protein>
    <recommendedName>
        <fullName evidence="5">PAP2 superfamily protein</fullName>
    </recommendedName>
</protein>
<organism evidence="3 4">
    <name type="scientific">Thermoflavifilum thermophilum</name>
    <dbReference type="NCBI Taxonomy" id="1393122"/>
    <lineage>
        <taxon>Bacteria</taxon>
        <taxon>Pseudomonadati</taxon>
        <taxon>Bacteroidota</taxon>
        <taxon>Chitinophagia</taxon>
        <taxon>Chitinophagales</taxon>
        <taxon>Chitinophagaceae</taxon>
        <taxon>Thermoflavifilum</taxon>
    </lineage>
</organism>
<feature type="transmembrane region" description="Helical" evidence="2">
    <location>
        <begin position="180"/>
        <end position="198"/>
    </location>
</feature>
<feature type="transmembrane region" description="Helical" evidence="2">
    <location>
        <begin position="138"/>
        <end position="160"/>
    </location>
</feature>
<feature type="transmembrane region" description="Helical" evidence="2">
    <location>
        <begin position="108"/>
        <end position="126"/>
    </location>
</feature>
<feature type="transmembrane region" description="Helical" evidence="2">
    <location>
        <begin position="30"/>
        <end position="55"/>
    </location>
</feature>